<evidence type="ECO:0000313" key="1">
    <source>
        <dbReference type="EMBL" id="KAF7806953.1"/>
    </source>
</evidence>
<dbReference type="Proteomes" id="UP000634136">
    <property type="component" value="Unassembled WGS sequence"/>
</dbReference>
<dbReference type="OrthoDB" id="1435920at2759"/>
<sequence length="186" mass="21865">MKNRDDLWVKALLTKYKSKNDLIPTIKKNQSCSNTWKGIWSVWSNIEKEIYWNVGRGDKVLFWNDDWIRGVGKLKDWAISNVDDMKDHEKVAEYVAENGEWDRGRIMDCLPRHICDKIFAMYPSGRHRREDGIAWKWSNDGCFSITSAYDIRAEIWGFISGMEVANERGFSKIWMEMDSRAALDLM</sequence>
<accession>A0A834SQ64</accession>
<organism evidence="1 2">
    <name type="scientific">Senna tora</name>
    <dbReference type="NCBI Taxonomy" id="362788"/>
    <lineage>
        <taxon>Eukaryota</taxon>
        <taxon>Viridiplantae</taxon>
        <taxon>Streptophyta</taxon>
        <taxon>Embryophyta</taxon>
        <taxon>Tracheophyta</taxon>
        <taxon>Spermatophyta</taxon>
        <taxon>Magnoliopsida</taxon>
        <taxon>eudicotyledons</taxon>
        <taxon>Gunneridae</taxon>
        <taxon>Pentapetalae</taxon>
        <taxon>rosids</taxon>
        <taxon>fabids</taxon>
        <taxon>Fabales</taxon>
        <taxon>Fabaceae</taxon>
        <taxon>Caesalpinioideae</taxon>
        <taxon>Cassia clade</taxon>
        <taxon>Senna</taxon>
    </lineage>
</organism>
<evidence type="ECO:0000313" key="2">
    <source>
        <dbReference type="Proteomes" id="UP000634136"/>
    </source>
</evidence>
<name>A0A834SQ64_9FABA</name>
<dbReference type="AlphaFoldDB" id="A0A834SQ64"/>
<reference evidence="1" key="1">
    <citation type="submission" date="2020-09" db="EMBL/GenBank/DDBJ databases">
        <title>Genome-Enabled Discovery of Anthraquinone Biosynthesis in Senna tora.</title>
        <authorList>
            <person name="Kang S.-H."/>
            <person name="Pandey R.P."/>
            <person name="Lee C.-M."/>
            <person name="Sim J.-S."/>
            <person name="Jeong J.-T."/>
            <person name="Choi B.-S."/>
            <person name="Jung M."/>
            <person name="Ginzburg D."/>
            <person name="Zhao K."/>
            <person name="Won S.Y."/>
            <person name="Oh T.-J."/>
            <person name="Yu Y."/>
            <person name="Kim N.-H."/>
            <person name="Lee O.R."/>
            <person name="Lee T.-H."/>
            <person name="Bashyal P."/>
            <person name="Kim T.-S."/>
            <person name="Lee W.-H."/>
            <person name="Kawkins C."/>
            <person name="Kim C.-K."/>
            <person name="Kim J.S."/>
            <person name="Ahn B.O."/>
            <person name="Rhee S.Y."/>
            <person name="Sohng J.K."/>
        </authorList>
    </citation>
    <scope>NUCLEOTIDE SEQUENCE</scope>
    <source>
        <tissue evidence="1">Leaf</tissue>
    </source>
</reference>
<keyword evidence="2" id="KW-1185">Reference proteome</keyword>
<comment type="caution">
    <text evidence="1">The sequence shown here is derived from an EMBL/GenBank/DDBJ whole genome shotgun (WGS) entry which is preliminary data.</text>
</comment>
<proteinExistence type="predicted"/>
<dbReference type="EMBL" id="JAAIUW010000012">
    <property type="protein sequence ID" value="KAF7806953.1"/>
    <property type="molecule type" value="Genomic_DNA"/>
</dbReference>
<protein>
    <submittedName>
        <fullName evidence="1">Putative ribonuclease H protein At1g65750 family</fullName>
    </submittedName>
</protein>
<gene>
    <name evidence="1" type="ORF">G2W53_039114</name>
</gene>